<accession>A0ABS0DYK1</accession>
<dbReference type="PROSITE" id="PS01124">
    <property type="entry name" value="HTH_ARAC_FAMILY_2"/>
    <property type="match status" value="1"/>
</dbReference>
<name>A0ABS0DYK1_9GAMM</name>
<dbReference type="InterPro" id="IPR011256">
    <property type="entry name" value="Reg_factor_effector_dom_sf"/>
</dbReference>
<evidence type="ECO:0000313" key="5">
    <source>
        <dbReference type="EMBL" id="MBF7977881.1"/>
    </source>
</evidence>
<evidence type="ECO:0000256" key="3">
    <source>
        <dbReference type="ARBA" id="ARBA00023163"/>
    </source>
</evidence>
<dbReference type="SUPFAM" id="SSF46689">
    <property type="entry name" value="Homeodomain-like"/>
    <property type="match status" value="1"/>
</dbReference>
<evidence type="ECO:0000259" key="4">
    <source>
        <dbReference type="PROSITE" id="PS01124"/>
    </source>
</evidence>
<dbReference type="Pfam" id="PF12833">
    <property type="entry name" value="HTH_18"/>
    <property type="match status" value="1"/>
</dbReference>
<dbReference type="InterPro" id="IPR050959">
    <property type="entry name" value="MarA-like"/>
</dbReference>
<evidence type="ECO:0000313" key="6">
    <source>
        <dbReference type="Proteomes" id="UP000636811"/>
    </source>
</evidence>
<dbReference type="SUPFAM" id="SSF55136">
    <property type="entry name" value="Probable bacterial effector-binding domain"/>
    <property type="match status" value="1"/>
</dbReference>
<evidence type="ECO:0000256" key="1">
    <source>
        <dbReference type="ARBA" id="ARBA00023015"/>
    </source>
</evidence>
<feature type="domain" description="HTH araC/xylS-type" evidence="4">
    <location>
        <begin position="1"/>
        <end position="83"/>
    </location>
</feature>
<keyword evidence="3" id="KW-0804">Transcription</keyword>
<dbReference type="InterPro" id="IPR018060">
    <property type="entry name" value="HTH_AraC"/>
</dbReference>
<gene>
    <name evidence="5" type="ORF">IV433_00495</name>
</gene>
<dbReference type="Proteomes" id="UP000636811">
    <property type="component" value="Unassembled WGS sequence"/>
</dbReference>
<reference evidence="5 6" key="1">
    <citation type="submission" date="2020-11" db="EMBL/GenBank/DDBJ databases">
        <title>Taxonomic investigation of Rahnella strains.</title>
        <authorList>
            <person name="Lee S.D."/>
        </authorList>
    </citation>
    <scope>NUCLEOTIDE SEQUENCE [LARGE SCALE GENOMIC DNA]</scope>
    <source>
        <strain evidence="5 6">SAP-17</strain>
    </source>
</reference>
<dbReference type="Pfam" id="PF06445">
    <property type="entry name" value="GyrI-like"/>
    <property type="match status" value="1"/>
</dbReference>
<proteinExistence type="predicted"/>
<protein>
    <submittedName>
        <fullName evidence="5">Helix-turn-helix domain-containing protein</fullName>
    </submittedName>
</protein>
<comment type="caution">
    <text evidence="5">The sequence shown here is derived from an EMBL/GenBank/DDBJ whole genome shotgun (WGS) entry which is preliminary data.</text>
</comment>
<organism evidence="5 6">
    <name type="scientific">Rahnella laticis</name>
    <dbReference type="NCBI Taxonomy" id="2787622"/>
    <lineage>
        <taxon>Bacteria</taxon>
        <taxon>Pseudomonadati</taxon>
        <taxon>Pseudomonadota</taxon>
        <taxon>Gammaproteobacteria</taxon>
        <taxon>Enterobacterales</taxon>
        <taxon>Yersiniaceae</taxon>
        <taxon>Rahnella</taxon>
    </lineage>
</organism>
<dbReference type="SMART" id="SM00342">
    <property type="entry name" value="HTH_ARAC"/>
    <property type="match status" value="1"/>
</dbReference>
<evidence type="ECO:0000256" key="2">
    <source>
        <dbReference type="ARBA" id="ARBA00023125"/>
    </source>
</evidence>
<sequence>MEKAAEVTGYSQWYLQRLFKSKTGYSLGNYIRERRLTMAAFALRFTNMSILDISLYYTYDSQQTFTRSFKNKFRSSPGAYRKEITWTMKYITAPLTMCDFPPPVFDIVELPELVLRGNSKIYFYPVNDIFGGRNHVHRDSVTRNLALLKSLSTPVWGISDYRSYSSVSAANTMELEYTIGYEVPKSVKHTLRIPACRYLKVTYTHDILRLNDFILYLHLVLLPSLNYPRLMQPDMEKYSYESASGDIICEYFIPLAC</sequence>
<dbReference type="InterPro" id="IPR029442">
    <property type="entry name" value="GyrI-like"/>
</dbReference>
<keyword evidence="6" id="KW-1185">Reference proteome</keyword>
<dbReference type="PANTHER" id="PTHR47504:SF5">
    <property type="entry name" value="RIGHT ORIGIN-BINDING PROTEIN"/>
    <property type="match status" value="1"/>
</dbReference>
<dbReference type="EMBL" id="JADOBI010000001">
    <property type="protein sequence ID" value="MBF7977881.1"/>
    <property type="molecule type" value="Genomic_DNA"/>
</dbReference>
<dbReference type="Gene3D" id="3.20.80.10">
    <property type="entry name" value="Regulatory factor, effector binding domain"/>
    <property type="match status" value="1"/>
</dbReference>
<keyword evidence="2" id="KW-0238">DNA-binding</keyword>
<dbReference type="PANTHER" id="PTHR47504">
    <property type="entry name" value="RIGHT ORIGIN-BINDING PROTEIN"/>
    <property type="match status" value="1"/>
</dbReference>
<dbReference type="InterPro" id="IPR009057">
    <property type="entry name" value="Homeodomain-like_sf"/>
</dbReference>
<dbReference type="Gene3D" id="1.10.10.60">
    <property type="entry name" value="Homeodomain-like"/>
    <property type="match status" value="2"/>
</dbReference>
<keyword evidence="1" id="KW-0805">Transcription regulation</keyword>